<protein>
    <submittedName>
        <fullName evidence="2">Uncharacterized protein</fullName>
    </submittedName>
</protein>
<reference evidence="3" key="1">
    <citation type="submission" date="2016-10" db="EMBL/GenBank/DDBJ databases">
        <authorList>
            <person name="Varghese N."/>
            <person name="Submissions S."/>
        </authorList>
    </citation>
    <scope>NUCLEOTIDE SEQUENCE [LARGE SCALE GENOMIC DNA]</scope>
    <source>
        <strain evidence="3">CGMCC 1.10369</strain>
    </source>
</reference>
<accession>A0A1H0IBT1</accession>
<keyword evidence="3" id="KW-1185">Reference proteome</keyword>
<keyword evidence="1" id="KW-1133">Transmembrane helix</keyword>
<dbReference type="Proteomes" id="UP000198778">
    <property type="component" value="Unassembled WGS sequence"/>
</dbReference>
<organism evidence="2 3">
    <name type="scientific">Alkalicoccus daliensis</name>
    <dbReference type="NCBI Taxonomy" id="745820"/>
    <lineage>
        <taxon>Bacteria</taxon>
        <taxon>Bacillati</taxon>
        <taxon>Bacillota</taxon>
        <taxon>Bacilli</taxon>
        <taxon>Bacillales</taxon>
        <taxon>Bacillaceae</taxon>
        <taxon>Alkalicoccus</taxon>
    </lineage>
</organism>
<dbReference type="RefSeq" id="WP_280138095.1">
    <property type="nucleotide sequence ID" value="NZ_FNIL01000010.1"/>
</dbReference>
<dbReference type="STRING" id="745820.SAMN04488053_11078"/>
<proteinExistence type="predicted"/>
<evidence type="ECO:0000256" key="1">
    <source>
        <dbReference type="SAM" id="Phobius"/>
    </source>
</evidence>
<evidence type="ECO:0000313" key="2">
    <source>
        <dbReference type="EMBL" id="SDO28720.1"/>
    </source>
</evidence>
<evidence type="ECO:0000313" key="3">
    <source>
        <dbReference type="Proteomes" id="UP000198778"/>
    </source>
</evidence>
<name>A0A1H0IBT1_9BACI</name>
<dbReference type="EMBL" id="FNIL01000010">
    <property type="protein sequence ID" value="SDO28720.1"/>
    <property type="molecule type" value="Genomic_DNA"/>
</dbReference>
<keyword evidence="1" id="KW-0812">Transmembrane</keyword>
<keyword evidence="1" id="KW-0472">Membrane</keyword>
<dbReference type="AlphaFoldDB" id="A0A1H0IBT1"/>
<gene>
    <name evidence="2" type="ORF">SAMN04488053_11078</name>
</gene>
<feature type="transmembrane region" description="Helical" evidence="1">
    <location>
        <begin position="21"/>
        <end position="40"/>
    </location>
</feature>
<sequence length="43" mass="4804">MSGHIPISPLHAKKKSRLQKLLYTVALPVILAGIFGSYFYTGW</sequence>